<protein>
    <submittedName>
        <fullName evidence="1">Uncharacterized protein</fullName>
    </submittedName>
</protein>
<dbReference type="EMBL" id="KV423920">
    <property type="protein sequence ID" value="KZT61859.1"/>
    <property type="molecule type" value="Genomic_DNA"/>
</dbReference>
<proteinExistence type="predicted"/>
<name>A0A165JHV6_9BASI</name>
<accession>A0A165JHV6</accession>
<gene>
    <name evidence="1" type="ORF">CALCODRAFT_328581</name>
</gene>
<keyword evidence="2" id="KW-1185">Reference proteome</keyword>
<sequence>MSEGGLVGVMQSSGSVGARRCASVGVAWERVRLPALSLSRPGGWWAKNRVGWAVGCGLWAVGVAGCGELCAMERAGEVLRIQLDR</sequence>
<reference evidence="1 2" key="1">
    <citation type="journal article" date="2016" name="Mol. Biol. Evol.">
        <title>Comparative Genomics of Early-Diverging Mushroom-Forming Fungi Provides Insights into the Origins of Lignocellulose Decay Capabilities.</title>
        <authorList>
            <person name="Nagy L.G."/>
            <person name="Riley R."/>
            <person name="Tritt A."/>
            <person name="Adam C."/>
            <person name="Daum C."/>
            <person name="Floudas D."/>
            <person name="Sun H."/>
            <person name="Yadav J.S."/>
            <person name="Pangilinan J."/>
            <person name="Larsson K.H."/>
            <person name="Matsuura K."/>
            <person name="Barry K."/>
            <person name="Labutti K."/>
            <person name="Kuo R."/>
            <person name="Ohm R.A."/>
            <person name="Bhattacharya S.S."/>
            <person name="Shirouzu T."/>
            <person name="Yoshinaga Y."/>
            <person name="Martin F.M."/>
            <person name="Grigoriev I.V."/>
            <person name="Hibbett D.S."/>
        </authorList>
    </citation>
    <scope>NUCLEOTIDE SEQUENCE [LARGE SCALE GENOMIC DNA]</scope>
    <source>
        <strain evidence="1 2">HHB12733</strain>
    </source>
</reference>
<evidence type="ECO:0000313" key="1">
    <source>
        <dbReference type="EMBL" id="KZT61859.1"/>
    </source>
</evidence>
<organism evidence="1 2">
    <name type="scientific">Calocera cornea HHB12733</name>
    <dbReference type="NCBI Taxonomy" id="1353952"/>
    <lineage>
        <taxon>Eukaryota</taxon>
        <taxon>Fungi</taxon>
        <taxon>Dikarya</taxon>
        <taxon>Basidiomycota</taxon>
        <taxon>Agaricomycotina</taxon>
        <taxon>Dacrymycetes</taxon>
        <taxon>Dacrymycetales</taxon>
        <taxon>Dacrymycetaceae</taxon>
        <taxon>Calocera</taxon>
    </lineage>
</organism>
<evidence type="ECO:0000313" key="2">
    <source>
        <dbReference type="Proteomes" id="UP000076842"/>
    </source>
</evidence>
<dbReference type="Proteomes" id="UP000076842">
    <property type="component" value="Unassembled WGS sequence"/>
</dbReference>
<dbReference type="AlphaFoldDB" id="A0A165JHV6"/>
<dbReference type="InParanoid" id="A0A165JHV6"/>